<dbReference type="GO" id="GO:0008757">
    <property type="term" value="F:S-adenosylmethionine-dependent methyltransferase activity"/>
    <property type="evidence" value="ECO:0007669"/>
    <property type="project" value="InterPro"/>
</dbReference>
<dbReference type="GO" id="GO:0032259">
    <property type="term" value="P:methylation"/>
    <property type="evidence" value="ECO:0007669"/>
    <property type="project" value="UniProtKB-KW"/>
</dbReference>
<dbReference type="Pfam" id="PF08241">
    <property type="entry name" value="Methyltransf_11"/>
    <property type="match status" value="1"/>
</dbReference>
<dbReference type="STRING" id="234267.Acid_6627"/>
<gene>
    <name evidence="2" type="ordered locus">Acid_6627</name>
</gene>
<dbReference type="SUPFAM" id="SSF53335">
    <property type="entry name" value="S-adenosyl-L-methionine-dependent methyltransferases"/>
    <property type="match status" value="1"/>
</dbReference>
<dbReference type="eggNOG" id="COG2226">
    <property type="taxonomic scope" value="Bacteria"/>
</dbReference>
<dbReference type="EMBL" id="CP000473">
    <property type="protein sequence ID" value="ABJ87549.1"/>
    <property type="molecule type" value="Genomic_DNA"/>
</dbReference>
<dbReference type="InParanoid" id="Q01S21"/>
<dbReference type="KEGG" id="sus:Acid_6627"/>
<dbReference type="InterPro" id="IPR029063">
    <property type="entry name" value="SAM-dependent_MTases_sf"/>
</dbReference>
<evidence type="ECO:0000313" key="2">
    <source>
        <dbReference type="EMBL" id="ABJ87549.1"/>
    </source>
</evidence>
<dbReference type="OrthoDB" id="108476at2"/>
<sequence length="265" mass="30906">MLAATRQRFLDDYIKIRHAEGRGSPDSEYYLALPYRDVTGRLQDQWTIRAKSFRYLEARVLPGIERESGRSLRIADLGAGNCWLSYRLALRGNRPIAIDILGDPLDGLAAGRHYQKHAGFARVNAEFDELPLAAGSLDVAIYNASIHYSTDYRRTLSEIRRCLRPGGCFLIVDSPVYRRREHGEMMVRERHQQFQKTYGFASDTLRSIEYFDTEMLGELGRELGISWKIYRPWYGWQWAMRPWKARWRGKRPPSNFWILAGRFHA</sequence>
<dbReference type="HOGENOM" id="CLU_075042_0_0_0"/>
<accession>Q01S21</accession>
<organism evidence="2">
    <name type="scientific">Solibacter usitatus (strain Ellin6076)</name>
    <dbReference type="NCBI Taxonomy" id="234267"/>
    <lineage>
        <taxon>Bacteria</taxon>
        <taxon>Pseudomonadati</taxon>
        <taxon>Acidobacteriota</taxon>
        <taxon>Terriglobia</taxon>
        <taxon>Bryobacterales</taxon>
        <taxon>Solibacteraceae</taxon>
        <taxon>Candidatus Solibacter</taxon>
    </lineage>
</organism>
<protein>
    <submittedName>
        <fullName evidence="2">Methyltransferase type 11</fullName>
    </submittedName>
</protein>
<reference evidence="2" key="1">
    <citation type="submission" date="2006-10" db="EMBL/GenBank/DDBJ databases">
        <title>Complete sequence of Solibacter usitatus Ellin6076.</title>
        <authorList>
            <consortium name="US DOE Joint Genome Institute"/>
            <person name="Copeland A."/>
            <person name="Lucas S."/>
            <person name="Lapidus A."/>
            <person name="Barry K."/>
            <person name="Detter J.C."/>
            <person name="Glavina del Rio T."/>
            <person name="Hammon N."/>
            <person name="Israni S."/>
            <person name="Dalin E."/>
            <person name="Tice H."/>
            <person name="Pitluck S."/>
            <person name="Thompson L.S."/>
            <person name="Brettin T."/>
            <person name="Bruce D."/>
            <person name="Han C."/>
            <person name="Tapia R."/>
            <person name="Gilna P."/>
            <person name="Schmutz J."/>
            <person name="Larimer F."/>
            <person name="Land M."/>
            <person name="Hauser L."/>
            <person name="Kyrpides N."/>
            <person name="Mikhailova N."/>
            <person name="Janssen P.H."/>
            <person name="Kuske C.R."/>
            <person name="Richardson P."/>
        </authorList>
    </citation>
    <scope>NUCLEOTIDE SEQUENCE</scope>
    <source>
        <strain evidence="2">Ellin6076</strain>
    </source>
</reference>
<evidence type="ECO:0000259" key="1">
    <source>
        <dbReference type="Pfam" id="PF08241"/>
    </source>
</evidence>
<dbReference type="AlphaFoldDB" id="Q01S21"/>
<dbReference type="InterPro" id="IPR013216">
    <property type="entry name" value="Methyltransf_11"/>
</dbReference>
<keyword evidence="2" id="KW-0489">Methyltransferase</keyword>
<name>Q01S21_SOLUE</name>
<proteinExistence type="predicted"/>
<feature type="domain" description="Methyltransferase type 11" evidence="1">
    <location>
        <begin position="76"/>
        <end position="171"/>
    </location>
</feature>
<keyword evidence="2" id="KW-0808">Transferase</keyword>
<dbReference type="CDD" id="cd02440">
    <property type="entry name" value="AdoMet_MTases"/>
    <property type="match status" value="1"/>
</dbReference>
<dbReference type="Gene3D" id="3.40.50.150">
    <property type="entry name" value="Vaccinia Virus protein VP39"/>
    <property type="match status" value="1"/>
</dbReference>